<protein>
    <submittedName>
        <fullName evidence="2">Assimilatory nitrate reductase large subunit</fullName>
    </submittedName>
</protein>
<keyword evidence="3" id="KW-1185">Reference proteome</keyword>
<dbReference type="SUPFAM" id="SSF50692">
    <property type="entry name" value="ADC-like"/>
    <property type="match status" value="1"/>
</dbReference>
<dbReference type="InterPro" id="IPR009010">
    <property type="entry name" value="Asp_de-COase-like_dom_sf"/>
</dbReference>
<comment type="caution">
    <text evidence="2">The sequence shown here is derived from an EMBL/GenBank/DDBJ whole genome shotgun (WGS) entry which is preliminary data.</text>
</comment>
<dbReference type="InterPro" id="IPR006657">
    <property type="entry name" value="MoPterin_dinucl-bd_dom"/>
</dbReference>
<organism evidence="2 3">
    <name type="scientific">Vibrio variabilis</name>
    <dbReference type="NCBI Taxonomy" id="990271"/>
    <lineage>
        <taxon>Bacteria</taxon>
        <taxon>Pseudomonadati</taxon>
        <taxon>Pseudomonadota</taxon>
        <taxon>Gammaproteobacteria</taxon>
        <taxon>Vibrionales</taxon>
        <taxon>Vibrionaceae</taxon>
        <taxon>Vibrio</taxon>
    </lineage>
</organism>
<feature type="domain" description="Molybdopterin dinucleotide-binding" evidence="1">
    <location>
        <begin position="2"/>
        <end position="98"/>
    </location>
</feature>
<proteinExistence type="predicted"/>
<dbReference type="Proteomes" id="UP000029223">
    <property type="component" value="Unassembled WGS sequence"/>
</dbReference>
<name>A0ABQ0JAU1_9VIBR</name>
<evidence type="ECO:0000313" key="2">
    <source>
        <dbReference type="EMBL" id="GAL25889.1"/>
    </source>
</evidence>
<dbReference type="Pfam" id="PF01568">
    <property type="entry name" value="Molydop_binding"/>
    <property type="match status" value="1"/>
</dbReference>
<reference evidence="3" key="1">
    <citation type="submission" date="2014-09" db="EMBL/GenBank/DDBJ databases">
        <title>Vibrio variabilis JCM 19239. (C206) whole genome shotgun sequence.</title>
        <authorList>
            <person name="Sawabe T."/>
            <person name="Meirelles P."/>
            <person name="Nakanishi M."/>
            <person name="Sayaka M."/>
            <person name="Hattori M."/>
            <person name="Ohkuma M."/>
        </authorList>
    </citation>
    <scope>NUCLEOTIDE SEQUENCE [LARGE SCALE GENOMIC DNA]</scope>
    <source>
        <strain evidence="3">JCM 19239</strain>
    </source>
</reference>
<evidence type="ECO:0000259" key="1">
    <source>
        <dbReference type="Pfam" id="PF01568"/>
    </source>
</evidence>
<dbReference type="EMBL" id="BBMS01000013">
    <property type="protein sequence ID" value="GAL25889.1"/>
    <property type="molecule type" value="Genomic_DNA"/>
</dbReference>
<gene>
    <name evidence="2" type="ORF">JCM19239_1242</name>
</gene>
<sequence length="205" mass="22099">MTRTGFVPALTQKETEPTVYLNPLSIERAALKTGQLARLVAPESRAEIVARVKEDDGVGLHSVYLSMHWAGEFGAGSGVNHVTESVVDPFSGQPAFKSSFVEVEPFAIGSYFVAIGENADKLGDIADFSSMQITEGEGQSRNLWRCASKSVLSKQTWTQATDAALNGKLLVMDTEHGWVTLSCANDAALTVKSFVQVEDKALTLM</sequence>
<dbReference type="Gene3D" id="2.40.40.20">
    <property type="match status" value="1"/>
</dbReference>
<accession>A0ABQ0JAU1</accession>
<evidence type="ECO:0000313" key="3">
    <source>
        <dbReference type="Proteomes" id="UP000029223"/>
    </source>
</evidence>